<evidence type="ECO:0000256" key="6">
    <source>
        <dbReference type="ARBA" id="ARBA00022723"/>
    </source>
</evidence>
<evidence type="ECO:0000256" key="13">
    <source>
        <dbReference type="ARBA" id="ARBA00023239"/>
    </source>
</evidence>
<organism evidence="17 20">
    <name type="scientific">Hydra vulgaris</name>
    <name type="common">Hydra</name>
    <name type="synonym">Hydra attenuata</name>
    <dbReference type="NCBI Taxonomy" id="6087"/>
    <lineage>
        <taxon>Eukaryota</taxon>
        <taxon>Metazoa</taxon>
        <taxon>Cnidaria</taxon>
        <taxon>Hydrozoa</taxon>
        <taxon>Hydroidolina</taxon>
        <taxon>Anthoathecata</taxon>
        <taxon>Aplanulata</taxon>
        <taxon>Hydridae</taxon>
        <taxon>Hydra</taxon>
    </lineage>
</organism>
<feature type="transmembrane region" description="Helical" evidence="15">
    <location>
        <begin position="823"/>
        <end position="845"/>
    </location>
</feature>
<comment type="cofactor">
    <cofactor evidence="2">
        <name>Mg(2+)</name>
        <dbReference type="ChEBI" id="CHEBI:18420"/>
    </cofactor>
</comment>
<keyword evidence="10 15" id="KW-1133">Transmembrane helix</keyword>
<evidence type="ECO:0000256" key="4">
    <source>
        <dbReference type="ARBA" id="ARBA00012201"/>
    </source>
</evidence>
<feature type="domain" description="Guanylate cyclase" evidence="16">
    <location>
        <begin position="997"/>
        <end position="1139"/>
    </location>
</feature>
<dbReference type="PANTHER" id="PTHR45627:SF8">
    <property type="entry name" value="ADENYLATE CYCLASE TYPE 9"/>
    <property type="match status" value="1"/>
</dbReference>
<dbReference type="RefSeq" id="XP_065668742.1">
    <property type="nucleotide sequence ID" value="XM_065812670.1"/>
</dbReference>
<dbReference type="RefSeq" id="XP_065668743.1">
    <property type="nucleotide sequence ID" value="XM_065812671.1"/>
</dbReference>
<dbReference type="GeneID" id="100209499"/>
<feature type="transmembrane region" description="Helical" evidence="15">
    <location>
        <begin position="885"/>
        <end position="904"/>
    </location>
</feature>
<accession>A0ABM4D3A5</accession>
<evidence type="ECO:0000256" key="10">
    <source>
        <dbReference type="ARBA" id="ARBA00022989"/>
    </source>
</evidence>
<evidence type="ECO:0000313" key="20">
    <source>
        <dbReference type="RefSeq" id="XP_065668744.1"/>
    </source>
</evidence>
<dbReference type="SUPFAM" id="SSF55073">
    <property type="entry name" value="Nucleotide cyclase"/>
    <property type="match status" value="2"/>
</dbReference>
<evidence type="ECO:0000256" key="8">
    <source>
        <dbReference type="ARBA" id="ARBA00022840"/>
    </source>
</evidence>
<keyword evidence="13 14" id="KW-0456">Lyase</keyword>
<dbReference type="Pfam" id="PF00211">
    <property type="entry name" value="Guanylate_cyc"/>
    <property type="match status" value="2"/>
</dbReference>
<dbReference type="RefSeq" id="XP_065668745.1">
    <property type="nucleotide sequence ID" value="XM_065812673.1"/>
</dbReference>
<sequence length="1187" mass="135662">MNANESTNECIECLQYEDTSQCLVNIPLMEHHNSKEKLKSCTIENKSSPKRLLPLFFERASSNIFNPCFDSEVLETEFKNLSMSLDKSLSEMGLLYIAFTSLLLTILFAVSHTAAQSYIFISVSCGTATIIAALLYIVTHFLRHQQEPKIAKAFLSIIVTVLYCGADVLSFFFIKEEEFSYGARFGLATCMIIVIYTMMPVLPLYVNMTLAIVFSITHETALSLTTKLPRDPYVTISSVLLHLCVHVIGYTTVFMACVRKRSTFWRICQSIVAKNDLEIDQRIKNRMIRSVMPKKVAEFLIKNGLKDQQLEQQVDLSKQKNPQFKSFRPFTMDKMENVSILFADIVGFTNMSANKKADDLVYLLNMLFGKFDELTKINNCEKISTLGDCYYCVAGCPEESVYHAISCIEMGLDIVEEIKSFRKKTGEEVDMRVGIHTGNVLCGIVGNRRRRFDVWSNDVNLANKMESKGQPGRVHFTIKTLESLNDQYFVEEGLGITYSNVFFKSYFILSRKNGLDSYKPWLNDDYAFRTHTDSIAQNDYEFSNFTKKRKEVNGTIETLHESHCETNHDGIEVTIRSSTSNNRVENKCIQSNTETLFQRQQFDNTFDVTYGMAVTESCLRETMRASDDNQLVKLIREKKKQKEYFFKPLLRWWTLTFIDVPDEKDVENEVERLPKKIKEENKMEKMFREEGFKHFKLNPKVLTFASPNVNYIFDIITNAFNLIGIVIATILLFFANMPNSLVATISVCLLCMFLILFYQTSKLMPQKIGDLKAQTESKEESHLLHQSDCQKASDNKKTPDEQTISNCATNYYKSLKNEMVSPWVTSHLLGGIIMCFPGVVVFSTYQDCTKNHWEKNKVDLFSMLMFVCFLHFCSFTQLSSLMKSVIAYAWAISFILLLLLFPSLNCMVRKNELEKLVITDIVVVVVVQIILITVLNRIHEQGVRANFYGDKEAAEQNNIALEQKHVAEWLVNDMFPRHVSKQLKYTKNVSKNYDMVGVLFATIDNFGGFYEESFEGGLECIRILHELVADFDNELMKSDDIEKIKTVYGTTFMAASGLNQTNKVDTVDLHHTHSHLKSLVDFAIVMQKSLDEFNANMLGFVFKLRCGFNAGPVTAGVMGTLKPQYDIWGDTVNLASRMDSTGVVDKIQVSEECMKKLEHFYTFEKRGTIPVKGKGLVSTYLLVGKKN</sequence>
<dbReference type="EC" id="4.6.1.1" evidence="4"/>
<evidence type="ECO:0000256" key="14">
    <source>
        <dbReference type="RuleBase" id="RU000405"/>
    </source>
</evidence>
<feature type="transmembrane region" description="Helical" evidence="15">
    <location>
        <begin position="916"/>
        <end position="935"/>
    </location>
</feature>
<comment type="catalytic activity">
    <reaction evidence="1">
        <text>ATP = 3',5'-cyclic AMP + diphosphate</text>
        <dbReference type="Rhea" id="RHEA:15389"/>
        <dbReference type="ChEBI" id="CHEBI:30616"/>
        <dbReference type="ChEBI" id="CHEBI:33019"/>
        <dbReference type="ChEBI" id="CHEBI:58165"/>
        <dbReference type="EC" id="4.6.1.1"/>
    </reaction>
</comment>
<dbReference type="InterPro" id="IPR029787">
    <property type="entry name" value="Nucleotide_cyclase"/>
</dbReference>
<name>A0ABM4D3A5_HYDVU</name>
<evidence type="ECO:0000313" key="19">
    <source>
        <dbReference type="RefSeq" id="XP_065668743.1"/>
    </source>
</evidence>
<feature type="transmembrane region" description="Helical" evidence="15">
    <location>
        <begin position="711"/>
        <end position="735"/>
    </location>
</feature>
<dbReference type="InterPro" id="IPR018297">
    <property type="entry name" value="A/G_cyclase_CS"/>
</dbReference>
<evidence type="ECO:0000259" key="16">
    <source>
        <dbReference type="PROSITE" id="PS50125"/>
    </source>
</evidence>
<keyword evidence="8" id="KW-0067">ATP-binding</keyword>
<protein>
    <recommendedName>
        <fullName evidence="4">adenylate cyclase</fullName>
        <ecNumber evidence="4">4.6.1.1</ecNumber>
    </recommendedName>
</protein>
<evidence type="ECO:0000256" key="3">
    <source>
        <dbReference type="ARBA" id="ARBA00004141"/>
    </source>
</evidence>
<evidence type="ECO:0000256" key="9">
    <source>
        <dbReference type="ARBA" id="ARBA00022842"/>
    </source>
</evidence>
<dbReference type="RefSeq" id="XP_065668744.1">
    <property type="nucleotide sequence ID" value="XM_065812672.1"/>
</dbReference>
<keyword evidence="7" id="KW-0547">Nucleotide-binding</keyword>
<reference evidence="18 19" key="1">
    <citation type="submission" date="2025-05" db="UniProtKB">
        <authorList>
            <consortium name="RefSeq"/>
        </authorList>
    </citation>
    <scope>IDENTIFICATION</scope>
</reference>
<keyword evidence="5 15" id="KW-0812">Transmembrane</keyword>
<dbReference type="Proteomes" id="UP001652625">
    <property type="component" value="Chromosome 12"/>
</dbReference>
<feature type="domain" description="Guanylate cyclase" evidence="16">
    <location>
        <begin position="339"/>
        <end position="466"/>
    </location>
</feature>
<dbReference type="SMART" id="SM00044">
    <property type="entry name" value="CYCc"/>
    <property type="match status" value="2"/>
</dbReference>
<evidence type="ECO:0000313" key="22">
    <source>
        <dbReference type="RefSeq" id="XP_065668746.1"/>
    </source>
</evidence>
<dbReference type="RefSeq" id="XP_065668746.1">
    <property type="nucleotide sequence ID" value="XM_065812674.1"/>
</dbReference>
<dbReference type="PANTHER" id="PTHR45627">
    <property type="entry name" value="ADENYLATE CYCLASE TYPE 1"/>
    <property type="match status" value="1"/>
</dbReference>
<dbReference type="CDD" id="cd07302">
    <property type="entry name" value="CHD"/>
    <property type="match status" value="2"/>
</dbReference>
<comment type="subcellular location">
    <subcellularLocation>
        <location evidence="3">Membrane</location>
        <topology evidence="3">Multi-pass membrane protein</topology>
    </subcellularLocation>
</comment>
<evidence type="ECO:0000313" key="21">
    <source>
        <dbReference type="RefSeq" id="XP_065668745.1"/>
    </source>
</evidence>
<feature type="transmembrane region" description="Helical" evidence="15">
    <location>
        <begin position="860"/>
        <end position="878"/>
    </location>
</feature>
<dbReference type="PROSITE" id="PS00452">
    <property type="entry name" value="GUANYLATE_CYCLASE_1"/>
    <property type="match status" value="2"/>
</dbReference>
<gene>
    <name evidence="18 19 20 21 22" type="primary">LOC100209499</name>
</gene>
<feature type="transmembrane region" description="Helical" evidence="15">
    <location>
        <begin position="150"/>
        <end position="173"/>
    </location>
</feature>
<comment type="similarity">
    <text evidence="14">Belongs to the adenylyl cyclase class-4/guanylyl cyclase family.</text>
</comment>
<feature type="transmembrane region" description="Helical" evidence="15">
    <location>
        <begin position="741"/>
        <end position="758"/>
    </location>
</feature>
<keyword evidence="17" id="KW-1185">Reference proteome</keyword>
<evidence type="ECO:0000256" key="1">
    <source>
        <dbReference type="ARBA" id="ARBA00001593"/>
    </source>
</evidence>
<dbReference type="Gene3D" id="3.30.70.1230">
    <property type="entry name" value="Nucleotide cyclase"/>
    <property type="match status" value="2"/>
</dbReference>
<evidence type="ECO:0000256" key="15">
    <source>
        <dbReference type="SAM" id="Phobius"/>
    </source>
</evidence>
<evidence type="ECO:0000313" key="18">
    <source>
        <dbReference type="RefSeq" id="XP_065668742.1"/>
    </source>
</evidence>
<keyword evidence="9" id="KW-0460">Magnesium</keyword>
<dbReference type="PROSITE" id="PS50125">
    <property type="entry name" value="GUANYLATE_CYCLASE_2"/>
    <property type="match status" value="2"/>
</dbReference>
<dbReference type="InterPro" id="IPR001054">
    <property type="entry name" value="A/G_cyclase"/>
</dbReference>
<evidence type="ECO:0000256" key="11">
    <source>
        <dbReference type="ARBA" id="ARBA00022998"/>
    </source>
</evidence>
<evidence type="ECO:0000256" key="5">
    <source>
        <dbReference type="ARBA" id="ARBA00022692"/>
    </source>
</evidence>
<feature type="transmembrane region" description="Helical" evidence="15">
    <location>
        <begin position="117"/>
        <end position="138"/>
    </location>
</feature>
<proteinExistence type="inferred from homology"/>
<keyword evidence="6" id="KW-0479">Metal-binding</keyword>
<evidence type="ECO:0000256" key="2">
    <source>
        <dbReference type="ARBA" id="ARBA00001946"/>
    </source>
</evidence>
<evidence type="ECO:0000256" key="12">
    <source>
        <dbReference type="ARBA" id="ARBA00023136"/>
    </source>
</evidence>
<keyword evidence="11" id="KW-0115">cAMP biosynthesis</keyword>
<keyword evidence="12 15" id="KW-0472">Membrane</keyword>
<feature type="transmembrane region" description="Helical" evidence="15">
    <location>
        <begin position="93"/>
        <end position="111"/>
    </location>
</feature>
<evidence type="ECO:0000313" key="17">
    <source>
        <dbReference type="Proteomes" id="UP001652625"/>
    </source>
</evidence>
<evidence type="ECO:0000256" key="7">
    <source>
        <dbReference type="ARBA" id="ARBA00022741"/>
    </source>
</evidence>
<feature type="transmembrane region" description="Helical" evidence="15">
    <location>
        <begin position="236"/>
        <end position="258"/>
    </location>
</feature>